<dbReference type="SUPFAM" id="SSF52402">
    <property type="entry name" value="Adenine nucleotide alpha hydrolases-like"/>
    <property type="match status" value="1"/>
</dbReference>
<dbReference type="NCBIfam" id="TIGR00434">
    <property type="entry name" value="cysH"/>
    <property type="match status" value="1"/>
</dbReference>
<comment type="catalytic activity">
    <reaction evidence="13 14">
        <text>[thioredoxin]-disulfide + sulfite + AMP + 2 H(+) = adenosine 5'-phosphosulfate + [thioredoxin]-dithiol</text>
        <dbReference type="Rhea" id="RHEA:21976"/>
        <dbReference type="Rhea" id="RHEA-COMP:10698"/>
        <dbReference type="Rhea" id="RHEA-COMP:10700"/>
        <dbReference type="ChEBI" id="CHEBI:15378"/>
        <dbReference type="ChEBI" id="CHEBI:17359"/>
        <dbReference type="ChEBI" id="CHEBI:29950"/>
        <dbReference type="ChEBI" id="CHEBI:50058"/>
        <dbReference type="ChEBI" id="CHEBI:58243"/>
        <dbReference type="ChEBI" id="CHEBI:456215"/>
        <dbReference type="EC" id="1.8.4.10"/>
    </reaction>
</comment>
<keyword evidence="5 14" id="KW-0408">Iron</keyword>
<dbReference type="Pfam" id="PF01507">
    <property type="entry name" value="PAPS_reduct"/>
    <property type="match status" value="1"/>
</dbReference>
<dbReference type="Proteomes" id="UP001319827">
    <property type="component" value="Chromosome"/>
</dbReference>
<feature type="domain" description="Phosphoadenosine phosphosulphate reductase" evidence="15">
    <location>
        <begin position="33"/>
        <end position="208"/>
    </location>
</feature>
<dbReference type="HAMAP" id="MF_00063">
    <property type="entry name" value="CysH"/>
    <property type="match status" value="1"/>
</dbReference>
<accession>A0ABM8HWL1</accession>
<evidence type="ECO:0000256" key="4">
    <source>
        <dbReference type="ARBA" id="ARBA00023002"/>
    </source>
</evidence>
<comment type="subcellular location">
    <subcellularLocation>
        <location evidence="14">Cytoplasm</location>
    </subcellularLocation>
</comment>
<comment type="pathway">
    <text evidence="8 14">Sulfur metabolism; hydrogen sulfide biosynthesis; sulfite from sulfate.</text>
</comment>
<feature type="binding site" evidence="14">
    <location>
        <position position="205"/>
    </location>
    <ligand>
        <name>[4Fe-4S] cluster</name>
        <dbReference type="ChEBI" id="CHEBI:49883"/>
    </ligand>
</feature>
<feature type="binding site" evidence="14">
    <location>
        <position position="202"/>
    </location>
    <ligand>
        <name>[4Fe-4S] cluster</name>
        <dbReference type="ChEBI" id="CHEBI:49883"/>
    </ligand>
</feature>
<sequence length="235" mass="26520">MSQEHVATLPQLSADAGAEQILRAGVAAAGGPVALACSFSVEDVVIIDLLRQIAPEVRVFALDTGRLNEETYEVAEAVSERYGIRIDWYFPQREAVEKLEREKGLFSFRESLENRHECCRIRKVEPLGRALQGLAGWITGLRREQSVTRSDLRAIEIDQANGGIVKINPLLEWSEKQVREYAEQKRLPVNRLHKQGYPSIGCAPCTRAVQPGEHPRAGRWWWEDPANKECGLHKR</sequence>
<evidence type="ECO:0000256" key="3">
    <source>
        <dbReference type="ARBA" id="ARBA00022723"/>
    </source>
</evidence>
<organism evidence="16 17">
    <name type="scientific">Desulfuromonas versatilis</name>
    <dbReference type="NCBI Taxonomy" id="2802975"/>
    <lineage>
        <taxon>Bacteria</taxon>
        <taxon>Pseudomonadati</taxon>
        <taxon>Thermodesulfobacteriota</taxon>
        <taxon>Desulfuromonadia</taxon>
        <taxon>Desulfuromonadales</taxon>
        <taxon>Desulfuromonadaceae</taxon>
        <taxon>Desulfuromonas</taxon>
    </lineage>
</organism>
<evidence type="ECO:0000256" key="12">
    <source>
        <dbReference type="ARBA" id="ARBA00032041"/>
    </source>
</evidence>
<name>A0ABM8HWL1_9BACT</name>
<feature type="binding site" evidence="14">
    <location>
        <position position="118"/>
    </location>
    <ligand>
        <name>[4Fe-4S] cluster</name>
        <dbReference type="ChEBI" id="CHEBI:49883"/>
    </ligand>
</feature>
<keyword evidence="6 14" id="KW-0411">Iron-sulfur</keyword>
<dbReference type="PANTHER" id="PTHR46482">
    <property type="entry name" value="5'-ADENYLYLSULFATE REDUCTASE 3, CHLOROPLASTIC"/>
    <property type="match status" value="1"/>
</dbReference>
<dbReference type="Gene3D" id="3.40.50.620">
    <property type="entry name" value="HUPs"/>
    <property type="match status" value="1"/>
</dbReference>
<evidence type="ECO:0000256" key="5">
    <source>
        <dbReference type="ARBA" id="ARBA00023004"/>
    </source>
</evidence>
<dbReference type="InterPro" id="IPR004511">
    <property type="entry name" value="PAPS/APS_Rdtase"/>
</dbReference>
<evidence type="ECO:0000256" key="13">
    <source>
        <dbReference type="ARBA" id="ARBA00048441"/>
    </source>
</evidence>
<dbReference type="InterPro" id="IPR002500">
    <property type="entry name" value="PAPS_reduct_dom"/>
</dbReference>
<evidence type="ECO:0000256" key="7">
    <source>
        <dbReference type="ARBA" id="ARBA00024298"/>
    </source>
</evidence>
<dbReference type="PIRSF" id="PIRSF000857">
    <property type="entry name" value="PAPS_reductase"/>
    <property type="match status" value="1"/>
</dbReference>
<evidence type="ECO:0000259" key="15">
    <source>
        <dbReference type="Pfam" id="PF01507"/>
    </source>
</evidence>
<evidence type="ECO:0000256" key="11">
    <source>
        <dbReference type="ARBA" id="ARBA00030894"/>
    </source>
</evidence>
<evidence type="ECO:0000256" key="6">
    <source>
        <dbReference type="ARBA" id="ARBA00023014"/>
    </source>
</evidence>
<reference evidence="16 17" key="2">
    <citation type="journal article" date="2021" name="Int. J. Syst. Evol. Microbiol.">
        <title>Isolation and Polyphasic Characterization of Desulfuromonas versatilis sp. Nov., an Electrogenic Bacteria Capable of Versatile Metabolism Isolated from a Graphene Oxide-Reducing Enrichment Culture.</title>
        <authorList>
            <person name="Xie L."/>
            <person name="Yoshida N."/>
            <person name="Ishii S."/>
            <person name="Meng L."/>
        </authorList>
    </citation>
    <scope>NUCLEOTIDE SEQUENCE [LARGE SCALE GENOMIC DNA]</scope>
    <source>
        <strain evidence="16 17">NIT-T3</strain>
    </source>
</reference>
<evidence type="ECO:0000313" key="17">
    <source>
        <dbReference type="Proteomes" id="UP001319827"/>
    </source>
</evidence>
<keyword evidence="4 14" id="KW-0560">Oxidoreductase</keyword>
<dbReference type="NCBIfam" id="NF002537">
    <property type="entry name" value="PRK02090.1"/>
    <property type="match status" value="1"/>
</dbReference>
<dbReference type="EC" id="1.8.4.10" evidence="9 14"/>
<keyword evidence="2 14" id="KW-0963">Cytoplasm</keyword>
<feature type="binding site" evidence="14">
    <location>
        <position position="119"/>
    </location>
    <ligand>
        <name>[4Fe-4S] cluster</name>
        <dbReference type="ChEBI" id="CHEBI:49883"/>
    </ligand>
</feature>
<dbReference type="EMBL" id="AP024355">
    <property type="protein sequence ID" value="BCR05500.1"/>
    <property type="molecule type" value="Genomic_DNA"/>
</dbReference>
<reference evidence="16 17" key="1">
    <citation type="journal article" date="2016" name="C (Basel)">
        <title>Selective Growth of and Electricity Production by Marine Exoelectrogenic Bacteria in Self-Aggregated Hydrogel of Microbially Reduced Graphene Oxide.</title>
        <authorList>
            <person name="Yoshida N."/>
            <person name="Goto Y."/>
            <person name="Miyata Y."/>
        </authorList>
    </citation>
    <scope>NUCLEOTIDE SEQUENCE [LARGE SCALE GENOMIC DNA]</scope>
    <source>
        <strain evidence="16 17">NIT-T3</strain>
    </source>
</reference>
<proteinExistence type="inferred from homology"/>
<evidence type="ECO:0000256" key="10">
    <source>
        <dbReference type="ARBA" id="ARBA00029514"/>
    </source>
</evidence>
<comment type="function">
    <text evidence="7 14">Catalyzes the formation of sulfite from adenosine 5'-phosphosulfate (APS) using thioredoxin as an electron donor.</text>
</comment>
<dbReference type="RefSeq" id="WP_221248919.1">
    <property type="nucleotide sequence ID" value="NZ_AP024355.1"/>
</dbReference>
<evidence type="ECO:0000256" key="14">
    <source>
        <dbReference type="HAMAP-Rule" id="MF_00063"/>
    </source>
</evidence>
<evidence type="ECO:0000256" key="8">
    <source>
        <dbReference type="ARBA" id="ARBA00024327"/>
    </source>
</evidence>
<evidence type="ECO:0000256" key="9">
    <source>
        <dbReference type="ARBA" id="ARBA00024386"/>
    </source>
</evidence>
<keyword evidence="3 14" id="KW-0479">Metal-binding</keyword>
<comment type="cofactor">
    <cofactor evidence="14">
        <name>[4Fe-4S] cluster</name>
        <dbReference type="ChEBI" id="CHEBI:49883"/>
    </cofactor>
    <text evidence="14">Binds 1 [4Fe-4S] cluster per subunit.</text>
</comment>
<feature type="active site" description="Nucleophile; cysteine thiosulfonate intermediate" evidence="14">
    <location>
        <position position="230"/>
    </location>
</feature>
<keyword evidence="17" id="KW-1185">Reference proteome</keyword>
<evidence type="ECO:0000313" key="16">
    <source>
        <dbReference type="EMBL" id="BCR05500.1"/>
    </source>
</evidence>
<dbReference type="PANTHER" id="PTHR46482:SF9">
    <property type="entry name" value="5'-ADENYLYLSULFATE REDUCTASE 1, CHLOROPLASTIC"/>
    <property type="match status" value="1"/>
</dbReference>
<dbReference type="InterPro" id="IPR014729">
    <property type="entry name" value="Rossmann-like_a/b/a_fold"/>
</dbReference>
<dbReference type="CDD" id="cd23945">
    <property type="entry name" value="PAPS_reductase"/>
    <property type="match status" value="1"/>
</dbReference>
<protein>
    <recommendedName>
        <fullName evidence="10 14">Adenosine 5'-phosphosulfate reductase</fullName>
        <shortName evidence="14">APS reductase</shortName>
        <ecNumber evidence="9 14">1.8.4.10</ecNumber>
    </recommendedName>
    <alternativeName>
        <fullName evidence="12 14">5'-adenylylsulfate reductase</fullName>
    </alternativeName>
    <alternativeName>
        <fullName evidence="11 14">Thioredoxin-dependent 5'-adenylylsulfate reductase</fullName>
    </alternativeName>
</protein>
<evidence type="ECO:0000256" key="2">
    <source>
        <dbReference type="ARBA" id="ARBA00022490"/>
    </source>
</evidence>
<gene>
    <name evidence="16" type="primary">apr</name>
    <name evidence="14" type="synonym">cysH</name>
    <name evidence="16" type="ORF">DESUT3_25690</name>
</gene>
<comment type="similarity">
    <text evidence="1 14">Belongs to the PAPS reductase family. CysH subfamily.</text>
</comment>
<dbReference type="NCBIfam" id="TIGR02055">
    <property type="entry name" value="APS_reductase"/>
    <property type="match status" value="1"/>
</dbReference>
<evidence type="ECO:0000256" key="1">
    <source>
        <dbReference type="ARBA" id="ARBA00009732"/>
    </source>
</evidence>
<dbReference type="InterPro" id="IPR011798">
    <property type="entry name" value="APS_reductase"/>
</dbReference>